<comment type="caution">
    <text evidence="2">The sequence shown here is derived from an EMBL/GenBank/DDBJ whole genome shotgun (WGS) entry which is preliminary data.</text>
</comment>
<dbReference type="AlphaFoldDB" id="A0AAE1YLU5"/>
<reference evidence="2" key="2">
    <citation type="journal article" date="2024" name="Plant">
        <title>Genomic evolution and insights into agronomic trait innovations of Sesamum species.</title>
        <authorList>
            <person name="Miao H."/>
            <person name="Wang L."/>
            <person name="Qu L."/>
            <person name="Liu H."/>
            <person name="Sun Y."/>
            <person name="Le M."/>
            <person name="Wang Q."/>
            <person name="Wei S."/>
            <person name="Zheng Y."/>
            <person name="Lin W."/>
            <person name="Duan Y."/>
            <person name="Cao H."/>
            <person name="Xiong S."/>
            <person name="Wang X."/>
            <person name="Wei L."/>
            <person name="Li C."/>
            <person name="Ma Q."/>
            <person name="Ju M."/>
            <person name="Zhao R."/>
            <person name="Li G."/>
            <person name="Mu C."/>
            <person name="Tian Q."/>
            <person name="Mei H."/>
            <person name="Zhang T."/>
            <person name="Gao T."/>
            <person name="Zhang H."/>
        </authorList>
    </citation>
    <scope>NUCLEOTIDE SEQUENCE</scope>
    <source>
        <strain evidence="2">3651</strain>
    </source>
</reference>
<sequence length="155" mass="16298">MGTPFLPQARYRARNLELTIAHPNLPWGAQAMGRTASSSTQGARVLSPSSPRAHHGAHSLELTMRCAAASLPCLTMRCTIVSSLPHARNTVCTIAPSSPRARHGALDLELPSLALKAHLLVHQPGSSPTTPSTNLSQGSSNGLIEVGVWASIVDL</sequence>
<keyword evidence="3" id="KW-1185">Reference proteome</keyword>
<feature type="region of interest" description="Disordered" evidence="1">
    <location>
        <begin position="32"/>
        <end position="54"/>
    </location>
</feature>
<evidence type="ECO:0000256" key="1">
    <source>
        <dbReference type="SAM" id="MobiDB-lite"/>
    </source>
</evidence>
<evidence type="ECO:0000313" key="3">
    <source>
        <dbReference type="Proteomes" id="UP001293254"/>
    </source>
</evidence>
<evidence type="ECO:0000313" key="2">
    <source>
        <dbReference type="EMBL" id="KAK4432810.1"/>
    </source>
</evidence>
<organism evidence="2 3">
    <name type="scientific">Sesamum alatum</name>
    <dbReference type="NCBI Taxonomy" id="300844"/>
    <lineage>
        <taxon>Eukaryota</taxon>
        <taxon>Viridiplantae</taxon>
        <taxon>Streptophyta</taxon>
        <taxon>Embryophyta</taxon>
        <taxon>Tracheophyta</taxon>
        <taxon>Spermatophyta</taxon>
        <taxon>Magnoliopsida</taxon>
        <taxon>eudicotyledons</taxon>
        <taxon>Gunneridae</taxon>
        <taxon>Pentapetalae</taxon>
        <taxon>asterids</taxon>
        <taxon>lamiids</taxon>
        <taxon>Lamiales</taxon>
        <taxon>Pedaliaceae</taxon>
        <taxon>Sesamum</taxon>
    </lineage>
</organism>
<name>A0AAE1YLU5_9LAMI</name>
<reference evidence="2" key="1">
    <citation type="submission" date="2020-06" db="EMBL/GenBank/DDBJ databases">
        <authorList>
            <person name="Li T."/>
            <person name="Hu X."/>
            <person name="Zhang T."/>
            <person name="Song X."/>
            <person name="Zhang H."/>
            <person name="Dai N."/>
            <person name="Sheng W."/>
            <person name="Hou X."/>
            <person name="Wei L."/>
        </authorList>
    </citation>
    <scope>NUCLEOTIDE SEQUENCE</scope>
    <source>
        <strain evidence="2">3651</strain>
        <tissue evidence="2">Leaf</tissue>
    </source>
</reference>
<accession>A0AAE1YLU5</accession>
<gene>
    <name evidence="2" type="ORF">Salat_1043200</name>
</gene>
<dbReference type="Proteomes" id="UP001293254">
    <property type="component" value="Unassembled WGS sequence"/>
</dbReference>
<feature type="compositionally biased region" description="Polar residues" evidence="1">
    <location>
        <begin position="35"/>
        <end position="50"/>
    </location>
</feature>
<proteinExistence type="predicted"/>
<protein>
    <submittedName>
        <fullName evidence="2">Uncharacterized protein</fullName>
    </submittedName>
</protein>
<dbReference type="EMBL" id="JACGWO010000003">
    <property type="protein sequence ID" value="KAK4432810.1"/>
    <property type="molecule type" value="Genomic_DNA"/>
</dbReference>